<dbReference type="InterPro" id="IPR051604">
    <property type="entry name" value="Ergot_Alk_Oxidoreductase"/>
</dbReference>
<dbReference type="EMBL" id="JAVREP010000011">
    <property type="protein sequence ID" value="MDT0330289.1"/>
    <property type="molecule type" value="Genomic_DNA"/>
</dbReference>
<reference evidence="3" key="1">
    <citation type="submission" date="2023-07" db="EMBL/GenBank/DDBJ databases">
        <title>30 novel species of actinomycetes from the DSMZ collection.</title>
        <authorList>
            <person name="Nouioui I."/>
        </authorList>
    </citation>
    <scope>NUCLEOTIDE SEQUENCE [LARGE SCALE GENOMIC DNA]</scope>
    <source>
        <strain evidence="3">DSM 44743</strain>
    </source>
</reference>
<gene>
    <name evidence="2" type="ORF">RM479_17885</name>
</gene>
<evidence type="ECO:0000313" key="2">
    <source>
        <dbReference type="EMBL" id="MDT0330289.1"/>
    </source>
</evidence>
<dbReference type="PANTHER" id="PTHR43162">
    <property type="match status" value="1"/>
</dbReference>
<feature type="domain" description="NAD(P)-binding" evidence="1">
    <location>
        <begin position="10"/>
        <end position="167"/>
    </location>
</feature>
<dbReference type="Pfam" id="PF13460">
    <property type="entry name" value="NAD_binding_10"/>
    <property type="match status" value="1"/>
</dbReference>
<sequence>MGEPTVLVLGSTGSVGRRVLERLGARGVPVRAASRRGRVRFDWTDPDTWEGALDGASAIHVMAPDGVGVDPEFLEYAVRHGVRRLTLLSGRGVEETDDRRLLDAERAVGGSGAEWTILRADRCDQDFDEGVFAQDVRAGRITVPVGDMRQAFVDAGDVAAVAATALTGEGHAGRTYEVTGPRALGFAEAAATLSAAAGYEVVFDGSVEGFTRARREAGTPVEAVEAMTASFTALAEGGDALPTETVSRVTGRPPVDFADYAAGAAPAWWRGQSRS</sequence>
<dbReference type="Proteomes" id="UP001183390">
    <property type="component" value="Unassembled WGS sequence"/>
</dbReference>
<name>A0ABU2MC81_9ACTN</name>
<evidence type="ECO:0000259" key="1">
    <source>
        <dbReference type="Pfam" id="PF13460"/>
    </source>
</evidence>
<dbReference type="InterPro" id="IPR016040">
    <property type="entry name" value="NAD(P)-bd_dom"/>
</dbReference>
<keyword evidence="3" id="KW-1185">Reference proteome</keyword>
<evidence type="ECO:0000313" key="3">
    <source>
        <dbReference type="Proteomes" id="UP001183390"/>
    </source>
</evidence>
<protein>
    <submittedName>
        <fullName evidence="2">NAD(P)H-binding protein</fullName>
    </submittedName>
</protein>
<comment type="caution">
    <text evidence="2">The sequence shown here is derived from an EMBL/GenBank/DDBJ whole genome shotgun (WGS) entry which is preliminary data.</text>
</comment>
<dbReference type="SUPFAM" id="SSF51735">
    <property type="entry name" value="NAD(P)-binding Rossmann-fold domains"/>
    <property type="match status" value="1"/>
</dbReference>
<dbReference type="PANTHER" id="PTHR43162:SF1">
    <property type="entry name" value="PRESTALK A DIFFERENTIATION PROTEIN A"/>
    <property type="match status" value="1"/>
</dbReference>
<proteinExistence type="predicted"/>
<dbReference type="Gene3D" id="3.90.25.10">
    <property type="entry name" value="UDP-galactose 4-epimerase, domain 1"/>
    <property type="match status" value="1"/>
</dbReference>
<organism evidence="2 3">
    <name type="scientific">Nocardiopsis lambiniae</name>
    <dbReference type="NCBI Taxonomy" id="3075539"/>
    <lineage>
        <taxon>Bacteria</taxon>
        <taxon>Bacillati</taxon>
        <taxon>Actinomycetota</taxon>
        <taxon>Actinomycetes</taxon>
        <taxon>Streptosporangiales</taxon>
        <taxon>Nocardiopsidaceae</taxon>
        <taxon>Nocardiopsis</taxon>
    </lineage>
</organism>
<accession>A0ABU2MC81</accession>
<dbReference type="InterPro" id="IPR036291">
    <property type="entry name" value="NAD(P)-bd_dom_sf"/>
</dbReference>
<dbReference type="Gene3D" id="3.40.50.720">
    <property type="entry name" value="NAD(P)-binding Rossmann-like Domain"/>
    <property type="match status" value="1"/>
</dbReference>
<dbReference type="RefSeq" id="WP_311512858.1">
    <property type="nucleotide sequence ID" value="NZ_JAVREP010000011.1"/>
</dbReference>